<evidence type="ECO:0000313" key="1">
    <source>
        <dbReference type="EMBL" id="KAI7949853.1"/>
    </source>
</evidence>
<keyword evidence="2" id="KW-1185">Reference proteome</keyword>
<name>A0ACC0ECN7_9BASI</name>
<dbReference type="EMBL" id="CM045872">
    <property type="protein sequence ID" value="KAI7949853.1"/>
    <property type="molecule type" value="Genomic_DNA"/>
</dbReference>
<feature type="non-terminal residue" evidence="1">
    <location>
        <position position="1"/>
    </location>
</feature>
<dbReference type="Proteomes" id="UP001060170">
    <property type="component" value="Chromosome 8"/>
</dbReference>
<reference evidence="2" key="1">
    <citation type="journal article" date="2018" name="BMC Genomics">
        <title>Genomic insights into host adaptation between the wheat stripe rust pathogen (Puccinia striiformis f. sp. tritici) and the barley stripe rust pathogen (Puccinia striiformis f. sp. hordei).</title>
        <authorList>
            <person name="Xia C."/>
            <person name="Wang M."/>
            <person name="Yin C."/>
            <person name="Cornejo O.E."/>
            <person name="Hulbert S.H."/>
            <person name="Chen X."/>
        </authorList>
    </citation>
    <scope>NUCLEOTIDE SEQUENCE [LARGE SCALE GENOMIC DNA]</scope>
    <source>
        <strain evidence="2">93-210</strain>
    </source>
</reference>
<protein>
    <submittedName>
        <fullName evidence="1">Uncharacterized protein</fullName>
    </submittedName>
</protein>
<gene>
    <name evidence="1" type="ORF">MJO28_008674</name>
</gene>
<reference evidence="2" key="2">
    <citation type="journal article" date="2018" name="Mol. Plant Microbe Interact.">
        <title>Genome sequence resources for the wheat stripe rust pathogen (Puccinia striiformis f. sp. tritici) and the barley stripe rust pathogen (Puccinia striiformis f. sp. hordei).</title>
        <authorList>
            <person name="Xia C."/>
            <person name="Wang M."/>
            <person name="Yin C."/>
            <person name="Cornejo O.E."/>
            <person name="Hulbert S.H."/>
            <person name="Chen X."/>
        </authorList>
    </citation>
    <scope>NUCLEOTIDE SEQUENCE [LARGE SCALE GENOMIC DNA]</scope>
    <source>
        <strain evidence="2">93-210</strain>
    </source>
</reference>
<evidence type="ECO:0000313" key="2">
    <source>
        <dbReference type="Proteomes" id="UP001060170"/>
    </source>
</evidence>
<reference evidence="1 2" key="3">
    <citation type="journal article" date="2022" name="Microbiol. Spectr.">
        <title>Folding features and dynamics of 3D genome architecture in plant fungal pathogens.</title>
        <authorList>
            <person name="Xia C."/>
        </authorList>
    </citation>
    <scope>NUCLEOTIDE SEQUENCE [LARGE SCALE GENOMIC DNA]</scope>
    <source>
        <strain evidence="1 2">93-210</strain>
    </source>
</reference>
<organism evidence="1 2">
    <name type="scientific">Puccinia striiformis f. sp. tritici</name>
    <dbReference type="NCBI Taxonomy" id="168172"/>
    <lineage>
        <taxon>Eukaryota</taxon>
        <taxon>Fungi</taxon>
        <taxon>Dikarya</taxon>
        <taxon>Basidiomycota</taxon>
        <taxon>Pucciniomycotina</taxon>
        <taxon>Pucciniomycetes</taxon>
        <taxon>Pucciniales</taxon>
        <taxon>Pucciniaceae</taxon>
        <taxon>Puccinia</taxon>
    </lineage>
</organism>
<comment type="caution">
    <text evidence="1">The sequence shown here is derived from an EMBL/GenBank/DDBJ whole genome shotgun (WGS) entry which is preliminary data.</text>
</comment>
<accession>A0ACC0ECN7</accession>
<proteinExistence type="predicted"/>
<sequence>KANVALANTQPPPVKTKPSPDNTEPPSVGGKKHQPATKRATATGKRPKNPRARLPQPPAPEELETYFLEMLFGTSTDPSDTKFIPPAGTHEWGGECVPPSDGKRLNQIAPLKGANWIASNDWAKFLSNTNAPVTSRVQACSNLKQGDVVYLNMKTNQSNYVVKLKPNSPARYGTIEMIFTHLRTPSGLHPVSSTWLAVHPLIPVPSNTNPFAQLKKYELLGVALRRVEYSQEHIVLLDDVLAQCAWMTYKLEELGPGMAFETTTIVSLNR</sequence>